<evidence type="ECO:0000313" key="11">
    <source>
        <dbReference type="Proteomes" id="UP000054735"/>
    </source>
</evidence>
<dbReference type="OrthoDB" id="5297508at2"/>
<dbReference type="Proteomes" id="UP000054735">
    <property type="component" value="Unassembled WGS sequence"/>
</dbReference>
<comment type="subcellular location">
    <subcellularLocation>
        <location evidence="1">Membrane</location>
        <topology evidence="1">Multi-pass membrane protein</topology>
    </subcellularLocation>
</comment>
<feature type="transmembrane region" description="Helical" evidence="7">
    <location>
        <begin position="440"/>
        <end position="458"/>
    </location>
</feature>
<feature type="transmembrane region" description="Helical" evidence="7">
    <location>
        <begin position="364"/>
        <end position="389"/>
    </location>
</feature>
<dbReference type="RefSeq" id="WP_058524900.1">
    <property type="nucleotide sequence ID" value="NZ_CAAAHV010000010.1"/>
</dbReference>
<evidence type="ECO:0000256" key="4">
    <source>
        <dbReference type="ARBA" id="ARBA00022970"/>
    </source>
</evidence>
<dbReference type="EMBL" id="UGNW01000001">
    <property type="protein sequence ID" value="STX30959.1"/>
    <property type="molecule type" value="Genomic_DNA"/>
</dbReference>
<reference evidence="9 11" key="1">
    <citation type="submission" date="2015-11" db="EMBL/GenBank/DDBJ databases">
        <title>Genomic analysis of 38 Legionella species identifies large and diverse effector repertoires.</title>
        <authorList>
            <person name="Burstein D."/>
            <person name="Amaro F."/>
            <person name="Zusman T."/>
            <person name="Lifshitz Z."/>
            <person name="Cohen O."/>
            <person name="Gilbert J.A."/>
            <person name="Pupko T."/>
            <person name="Shuman H.A."/>
            <person name="Segal G."/>
        </authorList>
    </citation>
    <scope>NUCLEOTIDE SEQUENCE [LARGE SCALE GENOMIC DNA]</scope>
    <source>
        <strain evidence="9 11">CDC#1407-AL-14</strain>
    </source>
</reference>
<dbReference type="InterPro" id="IPR004841">
    <property type="entry name" value="AA-permease/SLC12A_dom"/>
</dbReference>
<dbReference type="PROSITE" id="PS00218">
    <property type="entry name" value="AMINO_ACID_PERMEASE_1"/>
    <property type="match status" value="1"/>
</dbReference>
<keyword evidence="6 7" id="KW-0472">Membrane</keyword>
<feature type="transmembrane region" description="Helical" evidence="7">
    <location>
        <begin position="16"/>
        <end position="35"/>
    </location>
</feature>
<sequence length="479" mass="52400">MNTAKEGNTLHRKLDARVLSMITLGGSIGTGIFLGSGNALSLAGPGGTLLAYLLIGCMVYFLMTSLGEMAAFMPTAGSFYVYATRFVDPSLGYALGWNYWYSWAVSIASEIAASSVIMQYWFPHSPPLLWCGLFLSLVIGFNAISSKAFGEAEYWFSFIKIAVIILFIVAGIGMISGLTSYEPPGLKNWQIGDAPFHGGSLGVFAAIMVAGFSFQGTELIGIAAGESQNPGKNIPKAIRLIFWRIMLFFVLSLLVISLLIPYTSPQLIENNLLMSPFTLVFTQYGKGFAASFMNSVILIAILSTANSGIYVASRMFWYLAKQGHVPSVFTRINRRGVPMAALMATAGVALLAFFSSFLGNGRVYFWLLNAGSLAGFIAWMGIAISHYRFRKAYLLKGLDIRDLPYTAKAYPYAPLLAIALCFFVIGGQNYKALSVSPIDWYGLLISYIGLPLFMGVWLSHKCLRKTKWVQLEDCSFAMD</sequence>
<keyword evidence="5 7" id="KW-1133">Transmembrane helix</keyword>
<feature type="transmembrane region" description="Helical" evidence="7">
    <location>
        <begin position="157"/>
        <end position="181"/>
    </location>
</feature>
<dbReference type="PIRSF" id="PIRSF006060">
    <property type="entry name" value="AA_transporter"/>
    <property type="match status" value="1"/>
</dbReference>
<evidence type="ECO:0000259" key="8">
    <source>
        <dbReference type="Pfam" id="PF00324"/>
    </source>
</evidence>
<evidence type="ECO:0000256" key="7">
    <source>
        <dbReference type="SAM" id="Phobius"/>
    </source>
</evidence>
<dbReference type="Proteomes" id="UP000255066">
    <property type="component" value="Unassembled WGS sequence"/>
</dbReference>
<feature type="transmembrane region" description="Helical" evidence="7">
    <location>
        <begin position="288"/>
        <end position="312"/>
    </location>
</feature>
<reference evidence="10 12" key="2">
    <citation type="submission" date="2018-06" db="EMBL/GenBank/DDBJ databases">
        <authorList>
            <consortium name="Pathogen Informatics"/>
            <person name="Doyle S."/>
        </authorList>
    </citation>
    <scope>NUCLEOTIDE SEQUENCE [LARGE SCALE GENOMIC DNA]</scope>
    <source>
        <strain evidence="10 12">NCTC12437</strain>
    </source>
</reference>
<gene>
    <name evidence="10" type="primary">lysP_1</name>
    <name evidence="9" type="ORF">Lbir_2930</name>
    <name evidence="10" type="ORF">NCTC12437_00726</name>
</gene>
<feature type="transmembrane region" description="Helical" evidence="7">
    <location>
        <begin position="339"/>
        <end position="358"/>
    </location>
</feature>
<name>A0A378I711_9GAMM</name>
<dbReference type="GO" id="GO:0015171">
    <property type="term" value="F:amino acid transmembrane transporter activity"/>
    <property type="evidence" value="ECO:0007669"/>
    <property type="project" value="TreeGrafter"/>
</dbReference>
<evidence type="ECO:0000256" key="6">
    <source>
        <dbReference type="ARBA" id="ARBA00023136"/>
    </source>
</evidence>
<organism evidence="10 12">
    <name type="scientific">Legionella birminghamensis</name>
    <dbReference type="NCBI Taxonomy" id="28083"/>
    <lineage>
        <taxon>Bacteria</taxon>
        <taxon>Pseudomonadati</taxon>
        <taxon>Pseudomonadota</taxon>
        <taxon>Gammaproteobacteria</taxon>
        <taxon>Legionellales</taxon>
        <taxon>Legionellaceae</taxon>
        <taxon>Legionella</taxon>
    </lineage>
</organism>
<feature type="transmembrane region" description="Helical" evidence="7">
    <location>
        <begin position="127"/>
        <end position="145"/>
    </location>
</feature>
<dbReference type="AlphaFoldDB" id="A0A378I711"/>
<dbReference type="Gene3D" id="1.20.1740.10">
    <property type="entry name" value="Amino acid/polyamine transporter I"/>
    <property type="match status" value="1"/>
</dbReference>
<proteinExistence type="predicted"/>
<dbReference type="GO" id="GO:0016020">
    <property type="term" value="C:membrane"/>
    <property type="evidence" value="ECO:0007669"/>
    <property type="project" value="UniProtKB-SubCell"/>
</dbReference>
<keyword evidence="4" id="KW-0029">Amino-acid transport</keyword>
<feature type="transmembrane region" description="Helical" evidence="7">
    <location>
        <begin position="245"/>
        <end position="268"/>
    </location>
</feature>
<dbReference type="Pfam" id="PF00324">
    <property type="entry name" value="AA_permease"/>
    <property type="match status" value="1"/>
</dbReference>
<feature type="transmembrane region" description="Helical" evidence="7">
    <location>
        <begin position="69"/>
        <end position="87"/>
    </location>
</feature>
<accession>A0A378I711</accession>
<evidence type="ECO:0000256" key="3">
    <source>
        <dbReference type="ARBA" id="ARBA00022692"/>
    </source>
</evidence>
<evidence type="ECO:0000256" key="2">
    <source>
        <dbReference type="ARBA" id="ARBA00022448"/>
    </source>
</evidence>
<feature type="transmembrane region" description="Helical" evidence="7">
    <location>
        <begin position="99"/>
        <end position="121"/>
    </location>
</feature>
<feature type="domain" description="Amino acid permease/ SLC12A" evidence="8">
    <location>
        <begin position="19"/>
        <end position="468"/>
    </location>
</feature>
<protein>
    <submittedName>
        <fullName evidence="10">Amino acid permease</fullName>
    </submittedName>
</protein>
<keyword evidence="11" id="KW-1185">Reference proteome</keyword>
<dbReference type="InterPro" id="IPR004840">
    <property type="entry name" value="Amino_acid_permease_CS"/>
</dbReference>
<keyword evidence="2" id="KW-0813">Transport</keyword>
<evidence type="ECO:0000313" key="9">
    <source>
        <dbReference type="EMBL" id="KTC68328.1"/>
    </source>
</evidence>
<dbReference type="InterPro" id="IPR050524">
    <property type="entry name" value="APC_YAT"/>
</dbReference>
<dbReference type="PANTHER" id="PTHR43341">
    <property type="entry name" value="AMINO ACID PERMEASE"/>
    <property type="match status" value="1"/>
</dbReference>
<feature type="transmembrane region" description="Helical" evidence="7">
    <location>
        <begin position="201"/>
        <end position="224"/>
    </location>
</feature>
<evidence type="ECO:0000256" key="5">
    <source>
        <dbReference type="ARBA" id="ARBA00022989"/>
    </source>
</evidence>
<dbReference type="FunFam" id="1.20.1740.10:FF:000001">
    <property type="entry name" value="Amino acid permease"/>
    <property type="match status" value="1"/>
</dbReference>
<dbReference type="PANTHER" id="PTHR43341:SF1">
    <property type="entry name" value="GENERAL AMINO-ACID PERMEASE GAP1"/>
    <property type="match status" value="1"/>
</dbReference>
<dbReference type="STRING" id="28083.Lbir_2930"/>
<evidence type="ECO:0000256" key="1">
    <source>
        <dbReference type="ARBA" id="ARBA00004141"/>
    </source>
</evidence>
<keyword evidence="3 7" id="KW-0812">Transmembrane</keyword>
<dbReference type="EMBL" id="LNXT01000048">
    <property type="protein sequence ID" value="KTC68328.1"/>
    <property type="molecule type" value="Genomic_DNA"/>
</dbReference>
<evidence type="ECO:0000313" key="10">
    <source>
        <dbReference type="EMBL" id="STX30959.1"/>
    </source>
</evidence>
<evidence type="ECO:0000313" key="12">
    <source>
        <dbReference type="Proteomes" id="UP000255066"/>
    </source>
</evidence>
<feature type="transmembrane region" description="Helical" evidence="7">
    <location>
        <begin position="409"/>
        <end position="428"/>
    </location>
</feature>